<feature type="signal peptide" evidence="2">
    <location>
        <begin position="1"/>
        <end position="18"/>
    </location>
</feature>
<accession>A0AAD7H0Z6</accession>
<dbReference type="AlphaFoldDB" id="A0AAD7H0Z6"/>
<feature type="region of interest" description="Disordered" evidence="1">
    <location>
        <begin position="296"/>
        <end position="367"/>
    </location>
</feature>
<feature type="region of interest" description="Disordered" evidence="1">
    <location>
        <begin position="62"/>
        <end position="87"/>
    </location>
</feature>
<name>A0AAD7H0Z6_MYCRO</name>
<evidence type="ECO:0000256" key="2">
    <source>
        <dbReference type="SAM" id="SignalP"/>
    </source>
</evidence>
<feature type="compositionally biased region" description="Low complexity" evidence="1">
    <location>
        <begin position="296"/>
        <end position="310"/>
    </location>
</feature>
<feature type="chain" id="PRO_5041901798" evidence="2">
    <location>
        <begin position="19"/>
        <end position="367"/>
    </location>
</feature>
<dbReference type="EMBL" id="JARKIE010000002">
    <property type="protein sequence ID" value="KAJ7709753.1"/>
    <property type="molecule type" value="Genomic_DNA"/>
</dbReference>
<keyword evidence="4" id="KW-1185">Reference proteome</keyword>
<proteinExistence type="predicted"/>
<protein>
    <submittedName>
        <fullName evidence="3">Uncharacterized protein</fullName>
    </submittedName>
</protein>
<evidence type="ECO:0000313" key="4">
    <source>
        <dbReference type="Proteomes" id="UP001221757"/>
    </source>
</evidence>
<evidence type="ECO:0000256" key="1">
    <source>
        <dbReference type="SAM" id="MobiDB-lite"/>
    </source>
</evidence>
<gene>
    <name evidence="3" type="ORF">B0H17DRAFT_236727</name>
</gene>
<evidence type="ECO:0000313" key="3">
    <source>
        <dbReference type="EMBL" id="KAJ7709753.1"/>
    </source>
</evidence>
<comment type="caution">
    <text evidence="3">The sequence shown here is derived from an EMBL/GenBank/DDBJ whole genome shotgun (WGS) entry which is preliminary data.</text>
</comment>
<reference evidence="3" key="1">
    <citation type="submission" date="2023-03" db="EMBL/GenBank/DDBJ databases">
        <title>Massive genome expansion in bonnet fungi (Mycena s.s.) driven by repeated elements and novel gene families across ecological guilds.</title>
        <authorList>
            <consortium name="Lawrence Berkeley National Laboratory"/>
            <person name="Harder C.B."/>
            <person name="Miyauchi S."/>
            <person name="Viragh M."/>
            <person name="Kuo A."/>
            <person name="Thoen E."/>
            <person name="Andreopoulos B."/>
            <person name="Lu D."/>
            <person name="Skrede I."/>
            <person name="Drula E."/>
            <person name="Henrissat B."/>
            <person name="Morin E."/>
            <person name="Kohler A."/>
            <person name="Barry K."/>
            <person name="LaButti K."/>
            <person name="Morin E."/>
            <person name="Salamov A."/>
            <person name="Lipzen A."/>
            <person name="Mereny Z."/>
            <person name="Hegedus B."/>
            <person name="Baldrian P."/>
            <person name="Stursova M."/>
            <person name="Weitz H."/>
            <person name="Taylor A."/>
            <person name="Grigoriev I.V."/>
            <person name="Nagy L.G."/>
            <person name="Martin F."/>
            <person name="Kauserud H."/>
        </authorList>
    </citation>
    <scope>NUCLEOTIDE SEQUENCE</scope>
    <source>
        <strain evidence="3">CBHHK067</strain>
    </source>
</reference>
<organism evidence="3 4">
    <name type="scientific">Mycena rosella</name>
    <name type="common">Pink bonnet</name>
    <name type="synonym">Agaricus rosellus</name>
    <dbReference type="NCBI Taxonomy" id="1033263"/>
    <lineage>
        <taxon>Eukaryota</taxon>
        <taxon>Fungi</taxon>
        <taxon>Dikarya</taxon>
        <taxon>Basidiomycota</taxon>
        <taxon>Agaricomycotina</taxon>
        <taxon>Agaricomycetes</taxon>
        <taxon>Agaricomycetidae</taxon>
        <taxon>Agaricales</taxon>
        <taxon>Marasmiineae</taxon>
        <taxon>Mycenaceae</taxon>
        <taxon>Mycena</taxon>
    </lineage>
</organism>
<dbReference type="Proteomes" id="UP001221757">
    <property type="component" value="Unassembled WGS sequence"/>
</dbReference>
<feature type="compositionally biased region" description="Low complexity" evidence="1">
    <location>
        <begin position="322"/>
        <end position="352"/>
    </location>
</feature>
<sequence length="367" mass="37557">MRSLIALVPLCVSLLSSASPLGSRDLFRKHSGAPLARRFILSSRFDAPAACAAIPISDPPVADNSTITSPDLSNITDSNAPDNSTLPAPIAVDNSTVSDDNSTVTDLPADANATAADNSTTAAKRYAFHDFEDAWLDLCTSSGGDIFDDSDPCFELGINGYSALFAEADVCAQQENADAMITFAKSQGVVNSAQLIDVALAYRQLSRESVEIMGFYPSTPYCTIAPINPELGGVWNDQPQGVQQGIYGGPNYPIVPFGDDGSCPYGQTPDVNTCSCISNSYGGIGATATSAANVTVDATPSDTPDDSTVAAGATPTDAPDLSSTTAEPSSSAAASDSVETDAASSTSAAPDVNPSGLSGDVNDPNGK</sequence>
<feature type="compositionally biased region" description="Polar residues" evidence="1">
    <location>
        <begin position="63"/>
        <end position="86"/>
    </location>
</feature>
<keyword evidence="2" id="KW-0732">Signal</keyword>